<dbReference type="PANTHER" id="PTHR30543">
    <property type="entry name" value="CHROMATE REDUCTASE"/>
    <property type="match status" value="1"/>
</dbReference>
<keyword evidence="1" id="KW-0175">Coiled coil</keyword>
<reference evidence="3 4" key="1">
    <citation type="submission" date="2018-11" db="EMBL/GenBank/DDBJ databases">
        <title>Genome sequence of Saitozyma podzolica DSM 27192.</title>
        <authorList>
            <person name="Aliyu H."/>
            <person name="Gorte O."/>
            <person name="Ochsenreither K."/>
        </authorList>
    </citation>
    <scope>NUCLEOTIDE SEQUENCE [LARGE SCALE GENOMIC DNA]</scope>
    <source>
        <strain evidence="3 4">DSM 27192</strain>
    </source>
</reference>
<dbReference type="Gene3D" id="3.40.50.360">
    <property type="match status" value="1"/>
</dbReference>
<dbReference type="InterPro" id="IPR029039">
    <property type="entry name" value="Flavoprotein-like_sf"/>
</dbReference>
<evidence type="ECO:0000313" key="3">
    <source>
        <dbReference type="EMBL" id="RSH91495.1"/>
    </source>
</evidence>
<dbReference type="EMBL" id="RSCD01000008">
    <property type="protein sequence ID" value="RSH91495.1"/>
    <property type="molecule type" value="Genomic_DNA"/>
</dbReference>
<feature type="coiled-coil region" evidence="1">
    <location>
        <begin position="168"/>
        <end position="195"/>
    </location>
</feature>
<name>A0A427YK81_9TREE</name>
<dbReference type="AlphaFoldDB" id="A0A427YK81"/>
<dbReference type="GO" id="GO:0016491">
    <property type="term" value="F:oxidoreductase activity"/>
    <property type="evidence" value="ECO:0007669"/>
    <property type="project" value="InterPro"/>
</dbReference>
<dbReference type="SUPFAM" id="SSF52218">
    <property type="entry name" value="Flavoproteins"/>
    <property type="match status" value="1"/>
</dbReference>
<evidence type="ECO:0000256" key="1">
    <source>
        <dbReference type="SAM" id="Coils"/>
    </source>
</evidence>
<evidence type="ECO:0000313" key="4">
    <source>
        <dbReference type="Proteomes" id="UP000279259"/>
    </source>
</evidence>
<sequence>MRLGVILGSVRHASNTAGIASFVESIIHQSFPSITLEVIHLAQSPNHPLPFVVEDIIPAAHDLSSLPDTYVDPSVRAWSATVLSWDAVLVITPQYNWGIPAPLKNSFDHLFKEWVGKPAGIITLGGHGGSKCAEQLKVVMGGGMDMRLATAMVGIQLSKEVIRTAKRWDGHEEQLKQYEEEVRVLLEELVQMVETPQVVKEEA</sequence>
<dbReference type="GO" id="GO:0005829">
    <property type="term" value="C:cytosol"/>
    <property type="evidence" value="ECO:0007669"/>
    <property type="project" value="TreeGrafter"/>
</dbReference>
<keyword evidence="4" id="KW-1185">Reference proteome</keyword>
<accession>A0A427YK81</accession>
<dbReference type="GO" id="GO:0010181">
    <property type="term" value="F:FMN binding"/>
    <property type="evidence" value="ECO:0007669"/>
    <property type="project" value="TreeGrafter"/>
</dbReference>
<evidence type="ECO:0000259" key="2">
    <source>
        <dbReference type="Pfam" id="PF03358"/>
    </source>
</evidence>
<comment type="caution">
    <text evidence="3">The sequence shown here is derived from an EMBL/GenBank/DDBJ whole genome shotgun (WGS) entry which is preliminary data.</text>
</comment>
<dbReference type="InterPro" id="IPR050712">
    <property type="entry name" value="NAD(P)H-dep_reductase"/>
</dbReference>
<gene>
    <name evidence="3" type="ORF">EHS25_009794</name>
</gene>
<dbReference type="Proteomes" id="UP000279259">
    <property type="component" value="Unassembled WGS sequence"/>
</dbReference>
<proteinExistence type="predicted"/>
<dbReference type="Pfam" id="PF03358">
    <property type="entry name" value="FMN_red"/>
    <property type="match status" value="1"/>
</dbReference>
<protein>
    <recommendedName>
        <fullName evidence="2">NADPH-dependent FMN reductase-like domain-containing protein</fullName>
    </recommendedName>
</protein>
<feature type="domain" description="NADPH-dependent FMN reductase-like" evidence="2">
    <location>
        <begin position="1"/>
        <end position="148"/>
    </location>
</feature>
<organism evidence="3 4">
    <name type="scientific">Saitozyma podzolica</name>
    <dbReference type="NCBI Taxonomy" id="1890683"/>
    <lineage>
        <taxon>Eukaryota</taxon>
        <taxon>Fungi</taxon>
        <taxon>Dikarya</taxon>
        <taxon>Basidiomycota</taxon>
        <taxon>Agaricomycotina</taxon>
        <taxon>Tremellomycetes</taxon>
        <taxon>Tremellales</taxon>
        <taxon>Trimorphomycetaceae</taxon>
        <taxon>Saitozyma</taxon>
    </lineage>
</organism>
<dbReference type="STRING" id="1890683.A0A427YK81"/>
<dbReference type="PANTHER" id="PTHR30543:SF21">
    <property type="entry name" value="NAD(P)H-DEPENDENT FMN REDUCTASE LOT6"/>
    <property type="match status" value="1"/>
</dbReference>
<dbReference type="OrthoDB" id="68575at2759"/>
<dbReference type="InterPro" id="IPR005025">
    <property type="entry name" value="FMN_Rdtase-like_dom"/>
</dbReference>